<feature type="compositionally biased region" description="Basic and acidic residues" evidence="1">
    <location>
        <begin position="247"/>
        <end position="260"/>
    </location>
</feature>
<comment type="caution">
    <text evidence="3">The sequence shown here is derived from an EMBL/GenBank/DDBJ whole genome shotgun (WGS) entry which is preliminary data.</text>
</comment>
<keyword evidence="4" id="KW-1185">Reference proteome</keyword>
<feature type="region of interest" description="Disordered" evidence="1">
    <location>
        <begin position="234"/>
        <end position="273"/>
    </location>
</feature>
<feature type="compositionally biased region" description="Low complexity" evidence="1">
    <location>
        <begin position="198"/>
        <end position="213"/>
    </location>
</feature>
<organism evidence="3 4">
    <name type="scientific">Dispira parvispora</name>
    <dbReference type="NCBI Taxonomy" id="1520584"/>
    <lineage>
        <taxon>Eukaryota</taxon>
        <taxon>Fungi</taxon>
        <taxon>Fungi incertae sedis</taxon>
        <taxon>Zoopagomycota</taxon>
        <taxon>Kickxellomycotina</taxon>
        <taxon>Dimargaritomycetes</taxon>
        <taxon>Dimargaritales</taxon>
        <taxon>Dimargaritaceae</taxon>
        <taxon>Dispira</taxon>
    </lineage>
</organism>
<evidence type="ECO:0000259" key="2">
    <source>
        <dbReference type="PROSITE" id="PS00036"/>
    </source>
</evidence>
<dbReference type="Proteomes" id="UP001150925">
    <property type="component" value="Unassembled WGS sequence"/>
</dbReference>
<feature type="region of interest" description="Disordered" evidence="1">
    <location>
        <begin position="300"/>
        <end position="364"/>
    </location>
</feature>
<feature type="region of interest" description="Disordered" evidence="1">
    <location>
        <begin position="408"/>
        <end position="453"/>
    </location>
</feature>
<dbReference type="AlphaFoldDB" id="A0A9W8ARK4"/>
<proteinExistence type="predicted"/>
<protein>
    <recommendedName>
        <fullName evidence="2">BZIP domain-containing protein</fullName>
    </recommendedName>
</protein>
<dbReference type="PROSITE" id="PS00036">
    <property type="entry name" value="BZIP_BASIC"/>
    <property type="match status" value="1"/>
</dbReference>
<feature type="domain" description="BZIP" evidence="2">
    <location>
        <begin position="255"/>
        <end position="270"/>
    </location>
</feature>
<feature type="compositionally biased region" description="Polar residues" evidence="1">
    <location>
        <begin position="300"/>
        <end position="315"/>
    </location>
</feature>
<gene>
    <name evidence="3" type="ORF">IWQ62_004586</name>
</gene>
<reference evidence="3" key="1">
    <citation type="submission" date="2022-07" db="EMBL/GenBank/DDBJ databases">
        <title>Phylogenomic reconstructions and comparative analyses of Kickxellomycotina fungi.</title>
        <authorList>
            <person name="Reynolds N.K."/>
            <person name="Stajich J.E."/>
            <person name="Barry K."/>
            <person name="Grigoriev I.V."/>
            <person name="Crous P."/>
            <person name="Smith M.E."/>
        </authorList>
    </citation>
    <scope>NUCLEOTIDE SEQUENCE</scope>
    <source>
        <strain evidence="3">RSA 1196</strain>
    </source>
</reference>
<evidence type="ECO:0000313" key="3">
    <source>
        <dbReference type="EMBL" id="KAJ1959503.1"/>
    </source>
</evidence>
<dbReference type="CDD" id="cd14686">
    <property type="entry name" value="bZIP"/>
    <property type="match status" value="1"/>
</dbReference>
<name>A0A9W8ARK4_9FUNG</name>
<dbReference type="GO" id="GO:0003700">
    <property type="term" value="F:DNA-binding transcription factor activity"/>
    <property type="evidence" value="ECO:0007669"/>
    <property type="project" value="InterPro"/>
</dbReference>
<feature type="region of interest" description="Disordered" evidence="1">
    <location>
        <begin position="1"/>
        <end position="25"/>
    </location>
</feature>
<feature type="region of interest" description="Disordered" evidence="1">
    <location>
        <begin position="122"/>
        <end position="220"/>
    </location>
</feature>
<sequence length="453" mass="48483">MTGHSNEPSAAHAASPSLTTGCEVPADTHDLPRFLRHGRMLPPLRQYQEPLGHLTTRDTISPDIFIQPPPRITTVIPGQAPDYSTHRKVQPLASSTLATLGPGPHHPNYSPVAPLTPHPNGTISSVSLASHRPDGPVTHIIPSPSHPVYPTQPLQSRSSGVLPYSERIGPPTNPAVGPEAATVFDPPVPFSPTSNPIATTSASKSLTKTNTSTGPPPAARAKLAQKPLSHGSFRYYSEMDPIPPDPEELRRKAERRREQNKNASKQFRERKKNQLLRQKQELAELQAKVQFYSELLAKPSGSTMGAASHPQSQLNCPPVTGSGGTPAEDMSSAPPTSGPEAMDTDTGGEAIGRGGPTPQSGQLLAIYPDPLTMTPEEVHKEIEMLKRVNPELSAMKTGVEQQVEQLRKKLEALPADPNPLPQILTAPLSSGSSSTSNHPEGRLPANKGKQPQL</sequence>
<evidence type="ECO:0000256" key="1">
    <source>
        <dbReference type="SAM" id="MobiDB-lite"/>
    </source>
</evidence>
<evidence type="ECO:0000313" key="4">
    <source>
        <dbReference type="Proteomes" id="UP001150925"/>
    </source>
</evidence>
<accession>A0A9W8ARK4</accession>
<dbReference type="EMBL" id="JANBPY010001572">
    <property type="protein sequence ID" value="KAJ1959503.1"/>
    <property type="molecule type" value="Genomic_DNA"/>
</dbReference>
<dbReference type="InterPro" id="IPR004827">
    <property type="entry name" value="bZIP"/>
</dbReference>
<dbReference type="OrthoDB" id="5709569at2759"/>